<organism evidence="1 2">
    <name type="scientific">Cymbomonas tetramitiformis</name>
    <dbReference type="NCBI Taxonomy" id="36881"/>
    <lineage>
        <taxon>Eukaryota</taxon>
        <taxon>Viridiplantae</taxon>
        <taxon>Chlorophyta</taxon>
        <taxon>Pyramimonadophyceae</taxon>
        <taxon>Pyramimonadales</taxon>
        <taxon>Pyramimonadaceae</taxon>
        <taxon>Cymbomonas</taxon>
    </lineage>
</organism>
<evidence type="ECO:0000313" key="1">
    <source>
        <dbReference type="EMBL" id="KAK3285520.1"/>
    </source>
</evidence>
<evidence type="ECO:0000313" key="2">
    <source>
        <dbReference type="Proteomes" id="UP001190700"/>
    </source>
</evidence>
<keyword evidence="2" id="KW-1185">Reference proteome</keyword>
<comment type="caution">
    <text evidence="1">The sequence shown here is derived from an EMBL/GenBank/DDBJ whole genome shotgun (WGS) entry which is preliminary data.</text>
</comment>
<dbReference type="EMBL" id="LGRX02001785">
    <property type="protein sequence ID" value="KAK3285520.1"/>
    <property type="molecule type" value="Genomic_DNA"/>
</dbReference>
<gene>
    <name evidence="1" type="ORF">CYMTET_6874</name>
</gene>
<reference evidence="1 2" key="1">
    <citation type="journal article" date="2015" name="Genome Biol. Evol.">
        <title>Comparative Genomics of a Bacterivorous Green Alga Reveals Evolutionary Causalities and Consequences of Phago-Mixotrophic Mode of Nutrition.</title>
        <authorList>
            <person name="Burns J.A."/>
            <person name="Paasch A."/>
            <person name="Narechania A."/>
            <person name="Kim E."/>
        </authorList>
    </citation>
    <scope>NUCLEOTIDE SEQUENCE [LARGE SCALE GENOMIC DNA]</scope>
    <source>
        <strain evidence="1 2">PLY_AMNH</strain>
    </source>
</reference>
<accession>A0AAE0GW60</accession>
<sequence>METIIKKDPKDLDTPIILDHHAILDREPKTAVEDGLRQSLDPKAFFRQRYDTFTGGILEALKDHNGVCYAGGSSLLKCLMEAPCDERVSSVQNCRGGDFPPEQHDVDIVILCSSLSEARALLDTIVEKIMAKRFPSGQSSCLADADSEYPDLLPRLSFEKRANLVAMLSDHVGGASAF</sequence>
<dbReference type="Proteomes" id="UP001190700">
    <property type="component" value="Unassembled WGS sequence"/>
</dbReference>
<dbReference type="AlphaFoldDB" id="A0AAE0GW60"/>
<protein>
    <submittedName>
        <fullName evidence="1">Uncharacterized protein</fullName>
    </submittedName>
</protein>
<name>A0AAE0GW60_9CHLO</name>
<proteinExistence type="predicted"/>